<dbReference type="OrthoDB" id="5344229at2"/>
<reference evidence="2" key="2">
    <citation type="submission" date="2019-09" db="EMBL/GenBank/DDBJ databases">
        <title>Complete genome sequencing of four Arcobacter species reveals a diverse suite of mobile elements.</title>
        <authorList>
            <person name="On S.L.W."/>
            <person name="Miller W.G."/>
            <person name="Biggs P."/>
            <person name="Cornelius A."/>
            <person name="Vandamme P."/>
        </authorList>
    </citation>
    <scope>NUCLEOTIDE SEQUENCE [LARGE SCALE GENOMIC DNA]</scope>
    <source>
        <strain evidence="2">LMG 26638</strain>
    </source>
</reference>
<dbReference type="KEGG" id="apai:APAC_1106"/>
<proteinExistence type="predicted"/>
<reference evidence="1 2" key="3">
    <citation type="submission" date="2019-09" db="EMBL/GenBank/DDBJ databases">
        <title>Taxonomic note: a critical rebuttal of the proposed division of the genus Arcobacter into six genera, emended descriptions of Arcobacter anaerophilus and the genus Arcobacter, and an assessment of genus-level boundaries for Epsilonproteobacteria using in silico genomic comparator tools.</title>
        <authorList>
            <person name="On S.L.W."/>
            <person name="Miller W.G."/>
            <person name="Biggs P."/>
            <person name="Cornelius A."/>
            <person name="Vandamme P."/>
        </authorList>
    </citation>
    <scope>NUCLEOTIDE SEQUENCE [LARGE SCALE GENOMIC DNA]</scope>
    <source>
        <strain evidence="1 2">LMG 26638</strain>
    </source>
</reference>
<gene>
    <name evidence="1" type="ORF">APAC_1106</name>
</gene>
<evidence type="ECO:0000313" key="1">
    <source>
        <dbReference type="EMBL" id="QEP34231.1"/>
    </source>
</evidence>
<dbReference type="RefSeq" id="WP_130233181.1">
    <property type="nucleotide sequence ID" value="NZ_BMEF01000011.1"/>
</dbReference>
<dbReference type="AlphaFoldDB" id="A0A5C2H5I0"/>
<protein>
    <submittedName>
        <fullName evidence="1">Uncharacterized protein</fullName>
    </submittedName>
</protein>
<accession>A0A5C2H5I0</accession>
<sequence>MYTDNLNKIDKKIEQLIDDKTTYNFDTLRQKVEKILTGIEMFMIEDELDSKAVNLYLKKVITQRNEIAKQKEKSIFQDTKENRYKLIEEICKKCEFNSQEELSKKIEELEKKSVYELKEILNNII</sequence>
<reference evidence="1 2" key="1">
    <citation type="submission" date="2019-09" db="EMBL/GenBank/DDBJ databases">
        <title>Complete genome sequencing of four Arcobacter species reveals a diverse suite of mobile elements.</title>
        <authorList>
            <person name="Miller W.G."/>
            <person name="Yee E."/>
            <person name="Bono J.L."/>
        </authorList>
    </citation>
    <scope>NUCLEOTIDE SEQUENCE [LARGE SCALE GENOMIC DNA]</scope>
    <source>
        <strain evidence="1 2">LMG 26638</strain>
    </source>
</reference>
<name>A0A5C2H5I0_9BACT</name>
<organism evidence="1 2">
    <name type="scientific">Malaciobacter pacificus</name>
    <dbReference type="NCBI Taxonomy" id="1080223"/>
    <lineage>
        <taxon>Bacteria</taxon>
        <taxon>Pseudomonadati</taxon>
        <taxon>Campylobacterota</taxon>
        <taxon>Epsilonproteobacteria</taxon>
        <taxon>Campylobacterales</taxon>
        <taxon>Arcobacteraceae</taxon>
        <taxon>Malaciobacter</taxon>
    </lineage>
</organism>
<dbReference type="Proteomes" id="UP000322726">
    <property type="component" value="Chromosome"/>
</dbReference>
<keyword evidence="2" id="KW-1185">Reference proteome</keyword>
<dbReference type="EMBL" id="CP035928">
    <property type="protein sequence ID" value="QEP34231.1"/>
    <property type="molecule type" value="Genomic_DNA"/>
</dbReference>
<evidence type="ECO:0000313" key="2">
    <source>
        <dbReference type="Proteomes" id="UP000322726"/>
    </source>
</evidence>